<dbReference type="Proteomes" id="UP000199651">
    <property type="component" value="Unassembled WGS sequence"/>
</dbReference>
<evidence type="ECO:0000313" key="1">
    <source>
        <dbReference type="EMBL" id="SDO20172.1"/>
    </source>
</evidence>
<keyword evidence="2" id="KW-1185">Reference proteome</keyword>
<sequence length="39" mass="4799">MFLEKRSPVWPDRWPARFLTSVKDGMMMFLEKRSPIWLD</sequence>
<dbReference type="STRING" id="504798.SAMN05421871_101132"/>
<reference evidence="2" key="1">
    <citation type="submission" date="2016-10" db="EMBL/GenBank/DDBJ databases">
        <authorList>
            <person name="Varghese N."/>
            <person name="Submissions S."/>
        </authorList>
    </citation>
    <scope>NUCLEOTIDE SEQUENCE [LARGE SCALE GENOMIC DNA]</scope>
    <source>
        <strain evidence="2">IBRC-M 10655</strain>
    </source>
</reference>
<organism evidence="1 2">
    <name type="scientific">Actinokineospora alba</name>
    <dbReference type="NCBI Taxonomy" id="504798"/>
    <lineage>
        <taxon>Bacteria</taxon>
        <taxon>Bacillati</taxon>
        <taxon>Actinomycetota</taxon>
        <taxon>Actinomycetes</taxon>
        <taxon>Pseudonocardiales</taxon>
        <taxon>Pseudonocardiaceae</taxon>
        <taxon>Actinokineospora</taxon>
    </lineage>
</organism>
<gene>
    <name evidence="1" type="ORF">SAMN05192558_102171</name>
</gene>
<name>A0A1H0HLY5_9PSEU</name>
<dbReference type="AlphaFoldDB" id="A0A1H0HLY5"/>
<evidence type="ECO:0000313" key="2">
    <source>
        <dbReference type="Proteomes" id="UP000199651"/>
    </source>
</evidence>
<proteinExistence type="predicted"/>
<dbReference type="EMBL" id="FNJB01000002">
    <property type="protein sequence ID" value="SDO20172.1"/>
    <property type="molecule type" value="Genomic_DNA"/>
</dbReference>
<accession>A0A1H0HLY5</accession>
<protein>
    <submittedName>
        <fullName evidence="1">Uncharacterized protein</fullName>
    </submittedName>
</protein>